<dbReference type="AlphaFoldDB" id="E8QYN4"/>
<reference key="1">
    <citation type="submission" date="2010-11" db="EMBL/GenBank/DDBJ databases">
        <title>The complete sequence of chromosome of Isophaera pallida ATCC 43644.</title>
        <authorList>
            <consortium name="US DOE Joint Genome Institute (JGI-PGF)"/>
            <person name="Lucas S."/>
            <person name="Copeland A."/>
            <person name="Lapidus A."/>
            <person name="Bruce D."/>
            <person name="Goodwin L."/>
            <person name="Pitluck S."/>
            <person name="Kyrpides N."/>
            <person name="Mavromatis K."/>
            <person name="Pagani I."/>
            <person name="Ivanova N."/>
            <person name="Saunders E."/>
            <person name="Brettin T."/>
            <person name="Detter J.C."/>
            <person name="Han C."/>
            <person name="Tapia R."/>
            <person name="Land M."/>
            <person name="Hauser L."/>
            <person name="Markowitz V."/>
            <person name="Cheng J.-F."/>
            <person name="Hugenholtz P."/>
            <person name="Woyke T."/>
            <person name="Wu D."/>
            <person name="Eisen J.A."/>
        </authorList>
    </citation>
    <scope>NUCLEOTIDE SEQUENCE</scope>
    <source>
        <strain>ATCC 43644</strain>
    </source>
</reference>
<dbReference type="PANTHER" id="PTHR37947">
    <property type="entry name" value="BLL2462 PROTEIN"/>
    <property type="match status" value="1"/>
</dbReference>
<evidence type="ECO:0000313" key="5">
    <source>
        <dbReference type="Proteomes" id="UP000008631"/>
    </source>
</evidence>
<sequence>MMRLSVNPIGPWALIILGAVSVLAATWWAYRVPVRSGVSRLRWVVVGLRIVAVLLCLAALLRPSVLIAERKTESALVLMLVDSSTSMTLTDEVGGRSRWEVALETVQQARAAIERIGGASVSAERIMEEEAAGLQAQYYRFDGQLTEWEPSSNSPKDQEGDQAASRPGVGVETSDSAQDSSSPKPPEGRETALGSMLAEALRRHEGKRIAAMVVVSDGASNSGRPPLTVAEQFKARGIPITSVGLGSDRTGPEGRDIAVREIVTAPTVFVKNELQVRGTVRARGFANVPLEVELLADGVKVASTRITARGDDEILSVRDLKHVFETPGEKRLTLRVEPLDGETLRANNEVGTYLDVLKGGLAVLYLQGPNFSWEYKYLVTSLDTSPDIQVDLAVLRRPATATTSELPPDALQPGKYDVFVLGDFPARLLTTMQQRQLADRVDQGAGLIMLGGRDSLGPGGWRDTALARILPVEVHPGDGDTDPPGGIKVVPNPDALDAYVMKLASNLEESRAIWEALPPIPGASNLNRPKIGSSIWATSPDRRPLLVAQEIGLGRSMVFAGETWVWARASEASFAAHRRLWRQIILWLARKEETGENEVKLTLDRRGLRLGQKLDLTIQALDGEKTPIPDASFQAEAVRLDANGLAVPETNMPIDLYKSGAEARGSLFATGEPGEYRITATARDAQGEILGTDSARFLLIEDDRELENPAANLALLKQLASITGGEFLPPDKLGDYLEALHRDSPARFEVLTEHRIYDNWPYFLAFVTVLTLEWALRRRIGWV</sequence>
<dbReference type="InterPro" id="IPR029062">
    <property type="entry name" value="Class_I_gatase-like"/>
</dbReference>
<dbReference type="Gene3D" id="3.40.50.410">
    <property type="entry name" value="von Willebrand factor, type A domain"/>
    <property type="match status" value="1"/>
</dbReference>
<dbReference type="eggNOG" id="COG2304">
    <property type="taxonomic scope" value="Bacteria"/>
</dbReference>
<gene>
    <name evidence="4" type="ordered locus">Isop_0415</name>
</gene>
<dbReference type="SUPFAM" id="SSF52317">
    <property type="entry name" value="Class I glutamine amidotransferase-like"/>
    <property type="match status" value="1"/>
</dbReference>
<dbReference type="Proteomes" id="UP000008631">
    <property type="component" value="Chromosome"/>
</dbReference>
<evidence type="ECO:0000256" key="2">
    <source>
        <dbReference type="SAM" id="Phobius"/>
    </source>
</evidence>
<dbReference type="InterPro" id="IPR002035">
    <property type="entry name" value="VWF_A"/>
</dbReference>
<dbReference type="InterPro" id="IPR036465">
    <property type="entry name" value="vWFA_dom_sf"/>
</dbReference>
<feature type="region of interest" description="Disordered" evidence="1">
    <location>
        <begin position="146"/>
        <end position="193"/>
    </location>
</feature>
<feature type="compositionally biased region" description="Polar residues" evidence="1">
    <location>
        <begin position="173"/>
        <end position="182"/>
    </location>
</feature>
<keyword evidence="5" id="KW-1185">Reference proteome</keyword>
<reference evidence="4 5" key="2">
    <citation type="journal article" date="2011" name="Stand. Genomic Sci.">
        <title>Complete genome sequence of Isosphaera pallida type strain (IS1B).</title>
        <authorList>
            <consortium name="US DOE Joint Genome Institute (JGI-PGF)"/>
            <person name="Goker M."/>
            <person name="Cleland D."/>
            <person name="Saunders E."/>
            <person name="Lapidus A."/>
            <person name="Nolan M."/>
            <person name="Lucas S."/>
            <person name="Hammon N."/>
            <person name="Deshpande S."/>
            <person name="Cheng J.F."/>
            <person name="Tapia R."/>
            <person name="Han C."/>
            <person name="Goodwin L."/>
            <person name="Pitluck S."/>
            <person name="Liolios K."/>
            <person name="Pagani I."/>
            <person name="Ivanova N."/>
            <person name="Mavromatis K."/>
            <person name="Pati A."/>
            <person name="Chen A."/>
            <person name="Palaniappan K."/>
            <person name="Land M."/>
            <person name="Hauser L."/>
            <person name="Chang Y.J."/>
            <person name="Jeffries C.D."/>
            <person name="Detter J.C."/>
            <person name="Beck B."/>
            <person name="Woyke T."/>
            <person name="Bristow J."/>
            <person name="Eisen J.A."/>
            <person name="Markowitz V."/>
            <person name="Hugenholtz P."/>
            <person name="Kyrpides N.C."/>
            <person name="Klenk H.P."/>
        </authorList>
    </citation>
    <scope>NUCLEOTIDE SEQUENCE [LARGE SCALE GENOMIC DNA]</scope>
    <source>
        <strain evidence="5">ATCC 43644 / DSM 9630 / IS1B</strain>
    </source>
</reference>
<evidence type="ECO:0000259" key="3">
    <source>
        <dbReference type="PROSITE" id="PS50234"/>
    </source>
</evidence>
<dbReference type="InParanoid" id="E8QYN4"/>
<dbReference type="eggNOG" id="COG5426">
    <property type="taxonomic scope" value="Bacteria"/>
</dbReference>
<dbReference type="HOGENOM" id="CLU_013447_1_0_0"/>
<dbReference type="KEGG" id="ipa:Isop_0415"/>
<dbReference type="EMBL" id="CP002353">
    <property type="protein sequence ID" value="ADV61010.1"/>
    <property type="molecule type" value="Genomic_DNA"/>
</dbReference>
<protein>
    <recommendedName>
        <fullName evidence="3">VWFA domain-containing protein</fullName>
    </recommendedName>
</protein>
<dbReference type="PANTHER" id="PTHR37947:SF1">
    <property type="entry name" value="BLL2462 PROTEIN"/>
    <property type="match status" value="1"/>
</dbReference>
<name>E8QYN4_ISOPI</name>
<dbReference type="STRING" id="575540.Isop_0415"/>
<dbReference type="InterPro" id="IPR010768">
    <property type="entry name" value="GATase1-like"/>
</dbReference>
<organism evidence="4 5">
    <name type="scientific">Isosphaera pallida (strain ATCC 43644 / DSM 9630 / IS1B)</name>
    <dbReference type="NCBI Taxonomy" id="575540"/>
    <lineage>
        <taxon>Bacteria</taxon>
        <taxon>Pseudomonadati</taxon>
        <taxon>Planctomycetota</taxon>
        <taxon>Planctomycetia</taxon>
        <taxon>Isosphaerales</taxon>
        <taxon>Isosphaeraceae</taxon>
        <taxon>Isosphaera</taxon>
    </lineage>
</organism>
<dbReference type="PROSITE" id="PS50234">
    <property type="entry name" value="VWFA"/>
    <property type="match status" value="1"/>
</dbReference>
<proteinExistence type="predicted"/>
<dbReference type="SUPFAM" id="SSF53300">
    <property type="entry name" value="vWA-like"/>
    <property type="match status" value="1"/>
</dbReference>
<evidence type="ECO:0000256" key="1">
    <source>
        <dbReference type="SAM" id="MobiDB-lite"/>
    </source>
</evidence>
<keyword evidence="2" id="KW-0472">Membrane</keyword>
<keyword evidence="2" id="KW-1133">Transmembrane helix</keyword>
<feature type="transmembrane region" description="Helical" evidence="2">
    <location>
        <begin position="12"/>
        <end position="30"/>
    </location>
</feature>
<dbReference type="Pfam" id="PF07090">
    <property type="entry name" value="GATase1_like"/>
    <property type="match status" value="1"/>
</dbReference>
<feature type="domain" description="VWFA" evidence="3">
    <location>
        <begin position="192"/>
        <end position="288"/>
    </location>
</feature>
<feature type="transmembrane region" description="Helical" evidence="2">
    <location>
        <begin position="42"/>
        <end position="61"/>
    </location>
</feature>
<accession>E8QYN4</accession>
<dbReference type="RefSeq" id="WP_013563299.1">
    <property type="nucleotide sequence ID" value="NC_014962.1"/>
</dbReference>
<evidence type="ECO:0000313" key="4">
    <source>
        <dbReference type="EMBL" id="ADV61010.1"/>
    </source>
</evidence>
<keyword evidence="2" id="KW-0812">Transmembrane</keyword>
<dbReference type="Gene3D" id="3.40.50.880">
    <property type="match status" value="1"/>
</dbReference>